<evidence type="ECO:0000313" key="1">
    <source>
        <dbReference type="EMBL" id="CAK86791.1"/>
    </source>
</evidence>
<accession>A0DUS4</accession>
<organism evidence="1 2">
    <name type="scientific">Paramecium tetraurelia</name>
    <dbReference type="NCBI Taxonomy" id="5888"/>
    <lineage>
        <taxon>Eukaryota</taxon>
        <taxon>Sar</taxon>
        <taxon>Alveolata</taxon>
        <taxon>Ciliophora</taxon>
        <taxon>Intramacronucleata</taxon>
        <taxon>Oligohymenophorea</taxon>
        <taxon>Peniculida</taxon>
        <taxon>Parameciidae</taxon>
        <taxon>Paramecium</taxon>
    </lineage>
</organism>
<dbReference type="RefSeq" id="XP_001454188.1">
    <property type="nucleotide sequence ID" value="XM_001454151.2"/>
</dbReference>
<dbReference type="KEGG" id="ptm:GSPATT00039779001"/>
<keyword evidence="2" id="KW-1185">Reference proteome</keyword>
<dbReference type="AlphaFoldDB" id="A0DUS4"/>
<name>A0DUS4_PARTE</name>
<feature type="non-terminal residue" evidence="1">
    <location>
        <position position="1"/>
    </location>
</feature>
<dbReference type="InParanoid" id="A0DUS4"/>
<dbReference type="GeneID" id="5039973"/>
<proteinExistence type="predicted"/>
<dbReference type="EMBL" id="CT868591">
    <property type="protein sequence ID" value="CAK86791.1"/>
    <property type="molecule type" value="Genomic_DNA"/>
</dbReference>
<dbReference type="Proteomes" id="UP000000600">
    <property type="component" value="Unassembled WGS sequence"/>
</dbReference>
<sequence length="53" mass="6425">TLNLLEIVKEHKFCNIDSSYQHLHRNKKDIDIKNINKRIDYRISIIFCISDCY</sequence>
<evidence type="ECO:0000313" key="2">
    <source>
        <dbReference type="Proteomes" id="UP000000600"/>
    </source>
</evidence>
<dbReference type="HOGENOM" id="CLU_3075081_0_0_1"/>
<protein>
    <submittedName>
        <fullName evidence="1">Uncharacterized protein</fullName>
    </submittedName>
</protein>
<reference evidence="1 2" key="1">
    <citation type="journal article" date="2006" name="Nature">
        <title>Global trends of whole-genome duplications revealed by the ciliate Paramecium tetraurelia.</title>
        <authorList>
            <consortium name="Genoscope"/>
            <person name="Aury J.-M."/>
            <person name="Jaillon O."/>
            <person name="Duret L."/>
            <person name="Noel B."/>
            <person name="Jubin C."/>
            <person name="Porcel B.M."/>
            <person name="Segurens B."/>
            <person name="Daubin V."/>
            <person name="Anthouard V."/>
            <person name="Aiach N."/>
            <person name="Arnaiz O."/>
            <person name="Billaut A."/>
            <person name="Beisson J."/>
            <person name="Blanc I."/>
            <person name="Bouhouche K."/>
            <person name="Camara F."/>
            <person name="Duharcourt S."/>
            <person name="Guigo R."/>
            <person name="Gogendeau D."/>
            <person name="Katinka M."/>
            <person name="Keller A.-M."/>
            <person name="Kissmehl R."/>
            <person name="Klotz C."/>
            <person name="Koll F."/>
            <person name="Le Moue A."/>
            <person name="Lepere C."/>
            <person name="Malinsky S."/>
            <person name="Nowacki M."/>
            <person name="Nowak J.K."/>
            <person name="Plattner H."/>
            <person name="Poulain J."/>
            <person name="Ruiz F."/>
            <person name="Serrano V."/>
            <person name="Zagulski M."/>
            <person name="Dessen P."/>
            <person name="Betermier M."/>
            <person name="Weissenbach J."/>
            <person name="Scarpelli C."/>
            <person name="Schachter V."/>
            <person name="Sperling L."/>
            <person name="Meyer E."/>
            <person name="Cohen J."/>
            <person name="Wincker P."/>
        </authorList>
    </citation>
    <scope>NUCLEOTIDE SEQUENCE [LARGE SCALE GENOMIC DNA]</scope>
    <source>
        <strain evidence="1 2">Stock d4-2</strain>
    </source>
</reference>
<gene>
    <name evidence="1" type="ORF">GSPATT00039779001</name>
</gene>